<dbReference type="InterPro" id="IPR029030">
    <property type="entry name" value="Caspase-like_dom_sf"/>
</dbReference>
<feature type="domain" description="Caspase family p20" evidence="4">
    <location>
        <begin position="17"/>
        <end position="133"/>
    </location>
</feature>
<dbReference type="PANTHER" id="PTHR22576:SF41">
    <property type="entry name" value="CASPASE 14, APOPTOSIS-RELATED CYSTEINE PEPTIDASE"/>
    <property type="match status" value="1"/>
</dbReference>
<dbReference type="PANTHER" id="PTHR22576">
    <property type="entry name" value="MUCOSA ASSOCIATED LYMPHOID TISSUE LYMPHOMA TRANSLOCATION PROTEIN 1/PARACASPASE"/>
    <property type="match status" value="1"/>
</dbReference>
<reference evidence="5" key="1">
    <citation type="submission" date="2025-08" db="UniProtKB">
        <authorList>
            <consortium name="Ensembl"/>
        </authorList>
    </citation>
    <scope>IDENTIFICATION</scope>
</reference>
<sequence>MPQLRALMNPRVECNRAVVVSVARFDPGVSLRRRPGANKDSKRLHKTLSKLGFKVDIHTDLSSDEIYELFLTESRRPVDSCFLAVLSSHGDEGCVFGADGKPVRLSRIFMYFDNEYMEAKTKLFLIQACRGDALDDGVEVDSAADDSAAVSLPQHLSVPVDTAVMYATAPGYGAFMNPLGSIFLQSFCSLLQEEGNRNLELTRLLTRLSHRVAYTFQARGRALDGKKEMPCFVMRLTRDVFPFYYQQNVPQRTKSESIDKKNAVYDSSVLYCSTWIW</sequence>
<dbReference type="InterPro" id="IPR011600">
    <property type="entry name" value="Pept_C14_caspase"/>
</dbReference>
<evidence type="ECO:0000256" key="2">
    <source>
        <dbReference type="RuleBase" id="RU003971"/>
    </source>
</evidence>
<comment type="similarity">
    <text evidence="1 2">Belongs to the peptidase C14A family.</text>
</comment>
<evidence type="ECO:0000259" key="3">
    <source>
        <dbReference type="PROSITE" id="PS50207"/>
    </source>
</evidence>
<dbReference type="SUPFAM" id="SSF52129">
    <property type="entry name" value="Caspase-like"/>
    <property type="match status" value="1"/>
</dbReference>
<evidence type="ECO:0000313" key="5">
    <source>
        <dbReference type="Ensembl" id="ENSMMOP00000014764.1"/>
    </source>
</evidence>
<dbReference type="Pfam" id="PF00656">
    <property type="entry name" value="Peptidase_C14"/>
    <property type="match status" value="1"/>
</dbReference>
<proteinExistence type="inferred from homology"/>
<dbReference type="AlphaFoldDB" id="A0A3Q3WZ40"/>
<dbReference type="InterPro" id="IPR002138">
    <property type="entry name" value="Pept_C14_p10"/>
</dbReference>
<dbReference type="STRING" id="94237.ENSMMOP00000014764"/>
<evidence type="ECO:0000259" key="4">
    <source>
        <dbReference type="PROSITE" id="PS50208"/>
    </source>
</evidence>
<dbReference type="InterPro" id="IPR015917">
    <property type="entry name" value="Pept_C14A"/>
</dbReference>
<keyword evidence="6" id="KW-1185">Reference proteome</keyword>
<dbReference type="Ensembl" id="ENSMMOT00000015006.1">
    <property type="protein sequence ID" value="ENSMMOP00000014764.1"/>
    <property type="gene ID" value="ENSMMOG00000011289.1"/>
</dbReference>
<dbReference type="InterPro" id="IPR052039">
    <property type="entry name" value="Caspase-related_regulators"/>
</dbReference>
<evidence type="ECO:0000256" key="1">
    <source>
        <dbReference type="ARBA" id="ARBA00010134"/>
    </source>
</evidence>
<dbReference type="Proteomes" id="UP000261620">
    <property type="component" value="Unplaced"/>
</dbReference>
<dbReference type="GO" id="GO:0006508">
    <property type="term" value="P:proteolysis"/>
    <property type="evidence" value="ECO:0007669"/>
    <property type="project" value="InterPro"/>
</dbReference>
<dbReference type="PROSITE" id="PS50208">
    <property type="entry name" value="CASPASE_P20"/>
    <property type="match status" value="1"/>
</dbReference>
<organism evidence="5 6">
    <name type="scientific">Mola mola</name>
    <name type="common">Ocean sunfish</name>
    <name type="synonym">Tetraodon mola</name>
    <dbReference type="NCBI Taxonomy" id="94237"/>
    <lineage>
        <taxon>Eukaryota</taxon>
        <taxon>Metazoa</taxon>
        <taxon>Chordata</taxon>
        <taxon>Craniata</taxon>
        <taxon>Vertebrata</taxon>
        <taxon>Euteleostomi</taxon>
        <taxon>Actinopterygii</taxon>
        <taxon>Neopterygii</taxon>
        <taxon>Teleostei</taxon>
        <taxon>Neoteleostei</taxon>
        <taxon>Acanthomorphata</taxon>
        <taxon>Eupercaria</taxon>
        <taxon>Tetraodontiformes</taxon>
        <taxon>Molidae</taxon>
        <taxon>Mola</taxon>
    </lineage>
</organism>
<dbReference type="PROSITE" id="PS50207">
    <property type="entry name" value="CASPASE_P10"/>
    <property type="match status" value="1"/>
</dbReference>
<dbReference type="GO" id="GO:0004197">
    <property type="term" value="F:cysteine-type endopeptidase activity"/>
    <property type="evidence" value="ECO:0007669"/>
    <property type="project" value="InterPro"/>
</dbReference>
<reference evidence="5" key="2">
    <citation type="submission" date="2025-09" db="UniProtKB">
        <authorList>
            <consortium name="Ensembl"/>
        </authorList>
    </citation>
    <scope>IDENTIFICATION</scope>
</reference>
<protein>
    <recommendedName>
        <fullName evidence="7">Caspase-3-like</fullName>
    </recommendedName>
</protein>
<dbReference type="FunFam" id="3.40.50.1460:FF:000024">
    <property type="entry name" value="Caspase 21"/>
    <property type="match status" value="1"/>
</dbReference>
<dbReference type="PRINTS" id="PR00376">
    <property type="entry name" value="IL1BCENZYME"/>
</dbReference>
<dbReference type="InterPro" id="IPR001309">
    <property type="entry name" value="Pept_C14_p20"/>
</dbReference>
<accession>A0A3Q3WZ40</accession>
<evidence type="ECO:0000313" key="6">
    <source>
        <dbReference type="Proteomes" id="UP000261620"/>
    </source>
</evidence>
<dbReference type="OMA" id="WESMFLK"/>
<name>A0A3Q3WZ40_MOLML</name>
<feature type="domain" description="Caspase family p10" evidence="3">
    <location>
        <begin position="152"/>
        <end position="244"/>
    </location>
</feature>
<dbReference type="SMART" id="SM00115">
    <property type="entry name" value="CASc"/>
    <property type="match status" value="1"/>
</dbReference>
<dbReference type="Gene3D" id="3.40.50.1460">
    <property type="match status" value="1"/>
</dbReference>
<evidence type="ECO:0008006" key="7">
    <source>
        <dbReference type="Google" id="ProtNLM"/>
    </source>
</evidence>